<feature type="compositionally biased region" description="Basic and acidic residues" evidence="1">
    <location>
        <begin position="1284"/>
        <end position="1293"/>
    </location>
</feature>
<gene>
    <name evidence="2" type="ORF">P154DRAFT_238975</name>
</gene>
<feature type="region of interest" description="Disordered" evidence="1">
    <location>
        <begin position="1111"/>
        <end position="1217"/>
    </location>
</feature>
<feature type="compositionally biased region" description="Basic and acidic residues" evidence="1">
    <location>
        <begin position="1032"/>
        <end position="1055"/>
    </location>
</feature>
<sequence length="1333" mass="146790">MLARGSSDAGTRLRRSKSTSTVHTVHRQPHAAPEPLDPHVAQQHAIAAATTAYVNAHGNAAVERATHRSSELPRTKSNASRKSQGSHFPPRESSVRSIHPQKGGQVSSISRQIRAPAMVLEKFPPFQATPAVERGSTSQLSITFNENIRPSSQPKPHRSSAASSVASQQIRKARSMYYASSVQTGSPMPRPAKYLISPPTVSVSPVPDPALMLVRTTAVSSLASPRIPVTVKLNETVDEARDKYLQDFQHRQVRQKPSLFLAPFKKRQDKGKGKARSASSGGILQSNVHTPGETGLDLTFSDFKPQKEKRSFSNSLKNKFKKVFRRTSNNPPLPVQHIEARQDYFGDRAATEETISRMQRSFEIPSPDDETLHRVRSRTPTLEGGRPSMVRPISRGSNHSNRSLHSNQSFRSEADFSNAATSRVTSWSNSSAGGTLTQRDIKRLTVIHEAKDSIGSEAERKAWPPSPSRKPPPIPSLAAFHAPMTTESAKEESPAAIDPKRVFSALMKEIDASKAAQSPLVSIERMVEDDDLFAPRPSRELHSSGSRQLRSVACKEFRTGNSIDTQRPNSYRRPESVGMQSRTSSIRSFTRAIKATIRTVPLERSSSPVPDRATSVRGLVRIPRPNTAGSSSGTGSDSQRRDDDNNTSTVHFKVRARVPPQQTPYAETVVTPTPEQIEKRVQRSKGRWKTPLEDNSLPFFPRTTNRTYAVTNFAQKTSTPRRMGEEADTDMKTPEAEPQNQLSVPTSPRSGRSPRPRPIFSPLSPSVYSRNTDGVSILPNDSVMSFDGASDEAEVGTAVIMTSRPVKSYMIGSPSPPRDTHSNRSSRDWKTWLSHEVSELENMPQEDLSIHENYSTPIGHHREFTQIEDEDATITISEPTEVFTPRQTVEEIQEVQTPTDKLIPEAVDDASKESSVSIPASKRSQASQSSQDSREGRRVSRSMQSNSKPRIERFSSRASEASSLGRWKADTPSSERMNDRFPYIKSNRRSSNNSARYSGTSRSTPDSGSSSLKATAQKIYSDFSAPSSNRTSKHEANMRSKRSDVIIESDKENQKENNTPPTAVKPLSVLSLQPENGRPKSLQIFPTAALNHNPSSLAQYTTSASEAQTKRMSGPVATPPLLRLLPHTNTTNEASPRPRGAFDLRGISTPTSASLPAKLSGSESPLKRAPRRDIQRKPVTGRALEGDTLRMLLESPWAVSGPPSPRSSPPRASPDLRHLPLHIKHSSSTLALNKEPSPGTEIRCIDAMLEDRAREEWRRIHLESPLSMASGEGRDGRTTPGQRLAERFLRERSMGSGAGTPESPVGDAETVVGNDEQENRDVARERVDTPAFL</sequence>
<feature type="compositionally biased region" description="Basic and acidic residues" evidence="1">
    <location>
        <begin position="1317"/>
        <end position="1333"/>
    </location>
</feature>
<dbReference type="EMBL" id="ML977599">
    <property type="protein sequence ID" value="KAF1999029.1"/>
    <property type="molecule type" value="Genomic_DNA"/>
</dbReference>
<evidence type="ECO:0000313" key="2">
    <source>
        <dbReference type="EMBL" id="KAF1999029.1"/>
    </source>
</evidence>
<feature type="region of interest" description="Disordered" evidence="1">
    <location>
        <begin position="1"/>
        <end position="44"/>
    </location>
</feature>
<reference evidence="2" key="1">
    <citation type="journal article" date="2020" name="Stud. Mycol.">
        <title>101 Dothideomycetes genomes: a test case for predicting lifestyles and emergence of pathogens.</title>
        <authorList>
            <person name="Haridas S."/>
            <person name="Albert R."/>
            <person name="Binder M."/>
            <person name="Bloem J."/>
            <person name="Labutti K."/>
            <person name="Salamov A."/>
            <person name="Andreopoulos B."/>
            <person name="Baker S."/>
            <person name="Barry K."/>
            <person name="Bills G."/>
            <person name="Bluhm B."/>
            <person name="Cannon C."/>
            <person name="Castanera R."/>
            <person name="Culley D."/>
            <person name="Daum C."/>
            <person name="Ezra D."/>
            <person name="Gonzalez J."/>
            <person name="Henrissat B."/>
            <person name="Kuo A."/>
            <person name="Liang C."/>
            <person name="Lipzen A."/>
            <person name="Lutzoni F."/>
            <person name="Magnuson J."/>
            <person name="Mondo S."/>
            <person name="Nolan M."/>
            <person name="Ohm R."/>
            <person name="Pangilinan J."/>
            <person name="Park H.-J."/>
            <person name="Ramirez L."/>
            <person name="Alfaro M."/>
            <person name="Sun H."/>
            <person name="Tritt A."/>
            <person name="Yoshinaga Y."/>
            <person name="Zwiers L.-H."/>
            <person name="Turgeon B."/>
            <person name="Goodwin S."/>
            <person name="Spatafora J."/>
            <person name="Crous P."/>
            <person name="Grigoriev I."/>
        </authorList>
    </citation>
    <scope>NUCLEOTIDE SEQUENCE</scope>
    <source>
        <strain evidence="2">CBS 123094</strain>
    </source>
</reference>
<proteinExistence type="predicted"/>
<feature type="compositionally biased region" description="Pro residues" evidence="1">
    <location>
        <begin position="1202"/>
        <end position="1212"/>
    </location>
</feature>
<feature type="compositionally biased region" description="Basic and acidic residues" evidence="1">
    <location>
        <begin position="452"/>
        <end position="462"/>
    </location>
</feature>
<feature type="region of interest" description="Disordered" evidence="1">
    <location>
        <begin position="1267"/>
        <end position="1333"/>
    </location>
</feature>
<evidence type="ECO:0000256" key="1">
    <source>
        <dbReference type="SAM" id="MobiDB-lite"/>
    </source>
</evidence>
<feature type="region of interest" description="Disordered" evidence="1">
    <location>
        <begin position="452"/>
        <end position="478"/>
    </location>
</feature>
<feature type="region of interest" description="Disordered" evidence="1">
    <location>
        <begin position="361"/>
        <end position="415"/>
    </location>
</feature>
<feature type="compositionally biased region" description="Pro residues" evidence="1">
    <location>
        <begin position="464"/>
        <end position="475"/>
    </location>
</feature>
<feature type="compositionally biased region" description="Low complexity" evidence="1">
    <location>
        <begin position="743"/>
        <end position="766"/>
    </location>
</feature>
<keyword evidence="3" id="KW-1185">Reference proteome</keyword>
<feature type="compositionally biased region" description="Low complexity" evidence="1">
    <location>
        <begin position="920"/>
        <end position="931"/>
    </location>
</feature>
<feature type="compositionally biased region" description="Basic and acidic residues" evidence="1">
    <location>
        <begin position="722"/>
        <end position="735"/>
    </location>
</feature>
<feature type="region of interest" description="Disordered" evidence="1">
    <location>
        <begin position="561"/>
        <end position="585"/>
    </location>
</feature>
<feature type="compositionally biased region" description="Basic residues" evidence="1">
    <location>
        <begin position="265"/>
        <end position="275"/>
    </location>
</feature>
<feature type="region of interest" description="Disordered" evidence="1">
    <location>
        <begin position="58"/>
        <end position="110"/>
    </location>
</feature>
<feature type="region of interest" description="Disordered" evidence="1">
    <location>
        <begin position="907"/>
        <end position="1067"/>
    </location>
</feature>
<dbReference type="OrthoDB" id="194139at2759"/>
<evidence type="ECO:0000313" key="3">
    <source>
        <dbReference type="Proteomes" id="UP000799779"/>
    </source>
</evidence>
<feature type="region of interest" description="Disordered" evidence="1">
    <location>
        <begin position="716"/>
        <end position="771"/>
    </location>
</feature>
<feature type="region of interest" description="Disordered" evidence="1">
    <location>
        <begin position="602"/>
        <end position="651"/>
    </location>
</feature>
<feature type="compositionally biased region" description="Low complexity" evidence="1">
    <location>
        <begin position="989"/>
        <end position="1011"/>
    </location>
</feature>
<name>A0A6A5WDZ8_9PLEO</name>
<feature type="compositionally biased region" description="Polar residues" evidence="1">
    <location>
        <begin position="395"/>
        <end position="411"/>
    </location>
</feature>
<accession>A0A6A5WDZ8</accession>
<feature type="region of interest" description="Disordered" evidence="1">
    <location>
        <begin position="670"/>
        <end position="700"/>
    </location>
</feature>
<feature type="compositionally biased region" description="Basic and acidic residues" evidence="1">
    <location>
        <begin position="64"/>
        <end position="74"/>
    </location>
</feature>
<protein>
    <submittedName>
        <fullName evidence="2">Uncharacterized protein</fullName>
    </submittedName>
</protein>
<organism evidence="2 3">
    <name type="scientific">Amniculicola lignicola CBS 123094</name>
    <dbReference type="NCBI Taxonomy" id="1392246"/>
    <lineage>
        <taxon>Eukaryota</taxon>
        <taxon>Fungi</taxon>
        <taxon>Dikarya</taxon>
        <taxon>Ascomycota</taxon>
        <taxon>Pezizomycotina</taxon>
        <taxon>Dothideomycetes</taxon>
        <taxon>Pleosporomycetidae</taxon>
        <taxon>Pleosporales</taxon>
        <taxon>Amniculicolaceae</taxon>
        <taxon>Amniculicola</taxon>
    </lineage>
</organism>
<feature type="compositionally biased region" description="Polar residues" evidence="1">
    <location>
        <begin position="75"/>
        <end position="86"/>
    </location>
</feature>
<feature type="region of interest" description="Disordered" evidence="1">
    <location>
        <begin position="265"/>
        <end position="291"/>
    </location>
</feature>
<dbReference type="Proteomes" id="UP000799779">
    <property type="component" value="Unassembled WGS sequence"/>
</dbReference>